<name>A0A0F8Z4J0_9ZZZZ</name>
<reference evidence="1" key="1">
    <citation type="journal article" date="2015" name="Nature">
        <title>Complex archaea that bridge the gap between prokaryotes and eukaryotes.</title>
        <authorList>
            <person name="Spang A."/>
            <person name="Saw J.H."/>
            <person name="Jorgensen S.L."/>
            <person name="Zaremba-Niedzwiedzka K."/>
            <person name="Martijn J."/>
            <person name="Lind A.E."/>
            <person name="van Eijk R."/>
            <person name="Schleper C."/>
            <person name="Guy L."/>
            <person name="Ettema T.J."/>
        </authorList>
    </citation>
    <scope>NUCLEOTIDE SEQUENCE</scope>
</reference>
<accession>A0A0F8Z4J0</accession>
<sequence>YQDKALQVKKAEQAGVIVLNSNAKAALFCSMLLR</sequence>
<proteinExistence type="predicted"/>
<dbReference type="EMBL" id="LAZR01065722">
    <property type="protein sequence ID" value="KKK54966.1"/>
    <property type="molecule type" value="Genomic_DNA"/>
</dbReference>
<feature type="non-terminal residue" evidence="1">
    <location>
        <position position="1"/>
    </location>
</feature>
<protein>
    <submittedName>
        <fullName evidence="1">Uncharacterized protein</fullName>
    </submittedName>
</protein>
<evidence type="ECO:0000313" key="1">
    <source>
        <dbReference type="EMBL" id="KKK54966.1"/>
    </source>
</evidence>
<organism evidence="1">
    <name type="scientific">marine sediment metagenome</name>
    <dbReference type="NCBI Taxonomy" id="412755"/>
    <lineage>
        <taxon>unclassified sequences</taxon>
        <taxon>metagenomes</taxon>
        <taxon>ecological metagenomes</taxon>
    </lineage>
</organism>
<gene>
    <name evidence="1" type="ORF">LCGC14_3079360</name>
</gene>
<dbReference type="AlphaFoldDB" id="A0A0F8Z4J0"/>
<comment type="caution">
    <text evidence="1">The sequence shown here is derived from an EMBL/GenBank/DDBJ whole genome shotgun (WGS) entry which is preliminary data.</text>
</comment>